<dbReference type="Pfam" id="PF01037">
    <property type="entry name" value="AsnC_trans_reg"/>
    <property type="match status" value="1"/>
</dbReference>
<keyword evidence="1" id="KW-0805">Transcription regulation</keyword>
<proteinExistence type="predicted"/>
<dbReference type="GO" id="GO:0043200">
    <property type="term" value="P:response to amino acid"/>
    <property type="evidence" value="ECO:0007669"/>
    <property type="project" value="TreeGrafter"/>
</dbReference>
<dbReference type="PANTHER" id="PTHR30154">
    <property type="entry name" value="LEUCINE-RESPONSIVE REGULATORY PROTEIN"/>
    <property type="match status" value="1"/>
</dbReference>
<dbReference type="InterPro" id="IPR036390">
    <property type="entry name" value="WH_DNA-bd_sf"/>
</dbReference>
<dbReference type="InterPro" id="IPR019887">
    <property type="entry name" value="Tscrpt_reg_AsnC/Lrp_C"/>
</dbReference>
<dbReference type="PROSITE" id="PS50956">
    <property type="entry name" value="HTH_ASNC_2"/>
    <property type="match status" value="1"/>
</dbReference>
<evidence type="ECO:0000259" key="4">
    <source>
        <dbReference type="PROSITE" id="PS50956"/>
    </source>
</evidence>
<keyword evidence="2" id="KW-0238">DNA-binding</keyword>
<keyword evidence="6" id="KW-1185">Reference proteome</keyword>
<accession>A0A4R5UB77</accession>
<dbReference type="PRINTS" id="PR00033">
    <property type="entry name" value="HTHASNC"/>
</dbReference>
<dbReference type="GO" id="GO:0043565">
    <property type="term" value="F:sequence-specific DNA binding"/>
    <property type="evidence" value="ECO:0007669"/>
    <property type="project" value="InterPro"/>
</dbReference>
<name>A0A4R5UB77_9HYPH</name>
<comment type="caution">
    <text evidence="5">The sequence shown here is derived from an EMBL/GenBank/DDBJ whole genome shotgun (WGS) entry which is preliminary data.</text>
</comment>
<reference evidence="5 6" key="1">
    <citation type="submission" date="2019-03" db="EMBL/GenBank/DDBJ databases">
        <title>Rhizobium sp. nov., an bacterium isolated from biocrust in Mu Us Desert.</title>
        <authorList>
            <person name="Lixiong L."/>
        </authorList>
    </citation>
    <scope>NUCLEOTIDE SEQUENCE [LARGE SCALE GENOMIC DNA]</scope>
    <source>
        <strain evidence="5 6">SPY-1</strain>
    </source>
</reference>
<dbReference type="EMBL" id="SMTL01000005">
    <property type="protein sequence ID" value="TDK32295.1"/>
    <property type="molecule type" value="Genomic_DNA"/>
</dbReference>
<evidence type="ECO:0000313" key="6">
    <source>
        <dbReference type="Proteomes" id="UP000295238"/>
    </source>
</evidence>
<protein>
    <submittedName>
        <fullName evidence="5">Lrp/AsnC family transcriptional regulator</fullName>
    </submittedName>
</protein>
<dbReference type="AlphaFoldDB" id="A0A4R5UB77"/>
<dbReference type="RefSeq" id="WP_133317635.1">
    <property type="nucleotide sequence ID" value="NZ_SMTL01000005.1"/>
</dbReference>
<evidence type="ECO:0000256" key="1">
    <source>
        <dbReference type="ARBA" id="ARBA00023015"/>
    </source>
</evidence>
<dbReference type="Gene3D" id="3.30.70.920">
    <property type="match status" value="1"/>
</dbReference>
<dbReference type="InterPro" id="IPR011008">
    <property type="entry name" value="Dimeric_a/b-barrel"/>
</dbReference>
<dbReference type="GO" id="GO:0005829">
    <property type="term" value="C:cytosol"/>
    <property type="evidence" value="ECO:0007669"/>
    <property type="project" value="TreeGrafter"/>
</dbReference>
<evidence type="ECO:0000256" key="2">
    <source>
        <dbReference type="ARBA" id="ARBA00023125"/>
    </source>
</evidence>
<evidence type="ECO:0000256" key="3">
    <source>
        <dbReference type="ARBA" id="ARBA00023163"/>
    </source>
</evidence>
<dbReference type="Proteomes" id="UP000295238">
    <property type="component" value="Unassembled WGS sequence"/>
</dbReference>
<organism evidence="5 6">
    <name type="scientific">Rhizobium deserti</name>
    <dbReference type="NCBI Taxonomy" id="2547961"/>
    <lineage>
        <taxon>Bacteria</taxon>
        <taxon>Pseudomonadati</taxon>
        <taxon>Pseudomonadota</taxon>
        <taxon>Alphaproteobacteria</taxon>
        <taxon>Hyphomicrobiales</taxon>
        <taxon>Rhizobiaceae</taxon>
        <taxon>Rhizobium/Agrobacterium group</taxon>
        <taxon>Rhizobium</taxon>
    </lineage>
</organism>
<feature type="domain" description="HTH asnC-type" evidence="4">
    <location>
        <begin position="6"/>
        <end position="67"/>
    </location>
</feature>
<dbReference type="SMART" id="SM00344">
    <property type="entry name" value="HTH_ASNC"/>
    <property type="match status" value="1"/>
</dbReference>
<dbReference type="InterPro" id="IPR000485">
    <property type="entry name" value="AsnC-type_HTH_dom"/>
</dbReference>
<dbReference type="OrthoDB" id="9809462at2"/>
<gene>
    <name evidence="5" type="ORF">E2F50_18455</name>
</gene>
<dbReference type="Gene3D" id="1.10.10.10">
    <property type="entry name" value="Winged helix-like DNA-binding domain superfamily/Winged helix DNA-binding domain"/>
    <property type="match status" value="1"/>
</dbReference>
<dbReference type="SUPFAM" id="SSF54909">
    <property type="entry name" value="Dimeric alpha+beta barrel"/>
    <property type="match status" value="1"/>
</dbReference>
<keyword evidence="3" id="KW-0804">Transcription</keyword>
<dbReference type="InterPro" id="IPR036388">
    <property type="entry name" value="WH-like_DNA-bd_sf"/>
</dbReference>
<evidence type="ECO:0000313" key="5">
    <source>
        <dbReference type="EMBL" id="TDK32295.1"/>
    </source>
</evidence>
<dbReference type="Pfam" id="PF13412">
    <property type="entry name" value="HTH_24"/>
    <property type="match status" value="1"/>
</dbReference>
<dbReference type="InterPro" id="IPR019888">
    <property type="entry name" value="Tscrpt_reg_AsnC-like"/>
</dbReference>
<dbReference type="PANTHER" id="PTHR30154:SF51">
    <property type="entry name" value="ASNC-FAMILY TRANSCRIPTIONAL REGULATORY PROTEIN"/>
    <property type="match status" value="1"/>
</dbReference>
<dbReference type="SUPFAM" id="SSF46785">
    <property type="entry name" value="Winged helix' DNA-binding domain"/>
    <property type="match status" value="1"/>
</dbReference>
<sequence>MKKVPLDARDRAIIDELLMDSRTSQQAMAQQVGLSAPAVRERIRRLEQEDVIEAFTLDINSRALGYTLEALVRIEPLPGKLHIVERTLQDMPEIIHCDAVTGDDCFVARMVLRDIQDLNRLLHPLHDKARTNTSIIKGTPVRRRRPPFADE</sequence>